<keyword evidence="1" id="KW-0732">Signal</keyword>
<proteinExistence type="predicted"/>
<evidence type="ECO:0000313" key="3">
    <source>
        <dbReference type="Proteomes" id="UP001303760"/>
    </source>
</evidence>
<protein>
    <submittedName>
        <fullName evidence="2">Uncharacterized protein</fullName>
    </submittedName>
</protein>
<keyword evidence="3" id="KW-1185">Reference proteome</keyword>
<evidence type="ECO:0000256" key="1">
    <source>
        <dbReference type="SAM" id="SignalP"/>
    </source>
</evidence>
<sequence>MHSPALLLLLLSGLVAGFTIPADQPDGVYGVTFDNDGKAIHTLIGPPLNQTEVAQLLAARAAAPEPMIPSASRIHARQKDATYCGNYGLDHASTDAAVEALKFHCQPGAVNAGMDFYSISGSTVAYICNIGKKGWVCQRSDLTSDYAHITDVCGWYMSGWRQYWRDGDTGAQTGYEDRNANFCDRGIDG</sequence>
<comment type="caution">
    <text evidence="2">The sequence shown here is derived from an EMBL/GenBank/DDBJ whole genome shotgun (WGS) entry which is preliminary data.</text>
</comment>
<gene>
    <name evidence="2" type="ORF">C8A03DRAFT_40840</name>
</gene>
<dbReference type="Proteomes" id="UP001303760">
    <property type="component" value="Unassembled WGS sequence"/>
</dbReference>
<evidence type="ECO:0000313" key="2">
    <source>
        <dbReference type="EMBL" id="KAK4241746.1"/>
    </source>
</evidence>
<organism evidence="2 3">
    <name type="scientific">Achaetomium macrosporum</name>
    <dbReference type="NCBI Taxonomy" id="79813"/>
    <lineage>
        <taxon>Eukaryota</taxon>
        <taxon>Fungi</taxon>
        <taxon>Dikarya</taxon>
        <taxon>Ascomycota</taxon>
        <taxon>Pezizomycotina</taxon>
        <taxon>Sordariomycetes</taxon>
        <taxon>Sordariomycetidae</taxon>
        <taxon>Sordariales</taxon>
        <taxon>Chaetomiaceae</taxon>
        <taxon>Achaetomium</taxon>
    </lineage>
</organism>
<name>A0AAN7CGN8_9PEZI</name>
<dbReference type="EMBL" id="MU860017">
    <property type="protein sequence ID" value="KAK4241746.1"/>
    <property type="molecule type" value="Genomic_DNA"/>
</dbReference>
<feature type="chain" id="PRO_5042816112" evidence="1">
    <location>
        <begin position="18"/>
        <end position="189"/>
    </location>
</feature>
<accession>A0AAN7CGN8</accession>
<reference evidence="2" key="1">
    <citation type="journal article" date="2023" name="Mol. Phylogenet. Evol.">
        <title>Genome-scale phylogeny and comparative genomics of the fungal order Sordariales.</title>
        <authorList>
            <person name="Hensen N."/>
            <person name="Bonometti L."/>
            <person name="Westerberg I."/>
            <person name="Brannstrom I.O."/>
            <person name="Guillou S."/>
            <person name="Cros-Aarteil S."/>
            <person name="Calhoun S."/>
            <person name="Haridas S."/>
            <person name="Kuo A."/>
            <person name="Mondo S."/>
            <person name="Pangilinan J."/>
            <person name="Riley R."/>
            <person name="LaButti K."/>
            <person name="Andreopoulos B."/>
            <person name="Lipzen A."/>
            <person name="Chen C."/>
            <person name="Yan M."/>
            <person name="Daum C."/>
            <person name="Ng V."/>
            <person name="Clum A."/>
            <person name="Steindorff A."/>
            <person name="Ohm R.A."/>
            <person name="Martin F."/>
            <person name="Silar P."/>
            <person name="Natvig D.O."/>
            <person name="Lalanne C."/>
            <person name="Gautier V."/>
            <person name="Ament-Velasquez S.L."/>
            <person name="Kruys A."/>
            <person name="Hutchinson M.I."/>
            <person name="Powell A.J."/>
            <person name="Barry K."/>
            <person name="Miller A.N."/>
            <person name="Grigoriev I.V."/>
            <person name="Debuchy R."/>
            <person name="Gladieux P."/>
            <person name="Hiltunen Thoren M."/>
            <person name="Johannesson H."/>
        </authorList>
    </citation>
    <scope>NUCLEOTIDE SEQUENCE</scope>
    <source>
        <strain evidence="2">CBS 532.94</strain>
    </source>
</reference>
<dbReference type="AlphaFoldDB" id="A0AAN7CGN8"/>
<reference evidence="2" key="2">
    <citation type="submission" date="2023-05" db="EMBL/GenBank/DDBJ databases">
        <authorList>
            <consortium name="Lawrence Berkeley National Laboratory"/>
            <person name="Steindorff A."/>
            <person name="Hensen N."/>
            <person name="Bonometti L."/>
            <person name="Westerberg I."/>
            <person name="Brannstrom I.O."/>
            <person name="Guillou S."/>
            <person name="Cros-Aarteil S."/>
            <person name="Calhoun S."/>
            <person name="Haridas S."/>
            <person name="Kuo A."/>
            <person name="Mondo S."/>
            <person name="Pangilinan J."/>
            <person name="Riley R."/>
            <person name="Labutti K."/>
            <person name="Andreopoulos B."/>
            <person name="Lipzen A."/>
            <person name="Chen C."/>
            <person name="Yanf M."/>
            <person name="Daum C."/>
            <person name="Ng V."/>
            <person name="Clum A."/>
            <person name="Ohm R."/>
            <person name="Martin F."/>
            <person name="Silar P."/>
            <person name="Natvig D."/>
            <person name="Lalanne C."/>
            <person name="Gautier V."/>
            <person name="Ament-Velasquez S.L."/>
            <person name="Kruys A."/>
            <person name="Hutchinson M.I."/>
            <person name="Powell A.J."/>
            <person name="Barry K."/>
            <person name="Miller A.N."/>
            <person name="Grigoriev I.V."/>
            <person name="Debuchy R."/>
            <person name="Gladieux P."/>
            <person name="Thoren M.H."/>
            <person name="Johannesson H."/>
        </authorList>
    </citation>
    <scope>NUCLEOTIDE SEQUENCE</scope>
    <source>
        <strain evidence="2">CBS 532.94</strain>
    </source>
</reference>
<feature type="signal peptide" evidence="1">
    <location>
        <begin position="1"/>
        <end position="17"/>
    </location>
</feature>